<evidence type="ECO:0000256" key="1">
    <source>
        <dbReference type="SAM" id="SignalP"/>
    </source>
</evidence>
<dbReference type="SUPFAM" id="SSF53474">
    <property type="entry name" value="alpha/beta-Hydrolases"/>
    <property type="match status" value="1"/>
</dbReference>
<keyword evidence="1" id="KW-0732">Signal</keyword>
<evidence type="ECO:0000313" key="4">
    <source>
        <dbReference type="EMBL" id="MCO1655080.1"/>
    </source>
</evidence>
<dbReference type="GO" id="GO:0016787">
    <property type="term" value="F:hydrolase activity"/>
    <property type="evidence" value="ECO:0007669"/>
    <property type="project" value="UniProtKB-KW"/>
</dbReference>
<organism evidence="4 5">
    <name type="scientific">Pseudonocardia humida</name>
    <dbReference type="NCBI Taxonomy" id="2800819"/>
    <lineage>
        <taxon>Bacteria</taxon>
        <taxon>Bacillati</taxon>
        <taxon>Actinomycetota</taxon>
        <taxon>Actinomycetes</taxon>
        <taxon>Pseudonocardiales</taxon>
        <taxon>Pseudonocardiaceae</taxon>
        <taxon>Pseudonocardia</taxon>
    </lineage>
</organism>
<dbReference type="Pfam" id="PF00561">
    <property type="entry name" value="Abhydrolase_1"/>
    <property type="match status" value="1"/>
</dbReference>
<dbReference type="InterPro" id="IPR005944">
    <property type="entry name" value="Pro_iminopeptidase"/>
</dbReference>
<dbReference type="PANTHER" id="PTHR43722:SF1">
    <property type="entry name" value="PROLINE IMINOPEPTIDASE"/>
    <property type="match status" value="1"/>
</dbReference>
<keyword evidence="4" id="KW-0378">Hydrolase</keyword>
<sequence>MKRPLIAAAVTAAAFAGCAVAPPAQPAAGPAPPPHPCATATEVCTGTVEVPLNWDDPGSERIGVAFQRIPRRETAEPAAGTILVHMGGPPSPSIGPAERVQRTILEPLGPVHDHHDLVVADLRGLGASTPLACTGVDTDRPGTVAGCGEQLGPRAGWFALDQAVRDYDAVRAALGVHRLTLFGNSWGSELAQAYASRFPERVAAVFLNGAVPASERGYLFAGGPHEFLRTVIGSVDRACETAPACAALPGSTGERLGWVAAALRAEGGDASRLVTLLDWAAFDPRVGRDLDAALQAHLDGDPAPLRRLTTAVVPPPPDRPELPPDRAATLLLYGCSGADLPFDRTAPLPQRLAQLDAFYAERQPYAPFTREEAEAGSALADTGDLCVHWPWLRESAPVDATARPDAPVLQLAGGSDPTTVDAEVLGDRFPRHTLLRVPGGAHQTWDDEHPVDGWCARDAMRAFLLDPPAPVVGGCDRTTFRPAGSFPRAAADLPGPAAVGFATAVDATVPRHPSDVLAAEFTRPGVRGGTATGTADGVVTLQGYRFVEDAAVDGTVMIDAGHAATARLTVATPDGPHRVELTWPLLDPDATATGTLDGVPVALPPPTR</sequence>
<protein>
    <submittedName>
        <fullName evidence="4">Alpha/beta fold hydrolase</fullName>
    </submittedName>
</protein>
<dbReference type="EMBL" id="JAGSOV010000019">
    <property type="protein sequence ID" value="MCO1655080.1"/>
    <property type="molecule type" value="Genomic_DNA"/>
</dbReference>
<name>A0ABT0ZWG5_9PSEU</name>
<comment type="caution">
    <text evidence="4">The sequence shown here is derived from an EMBL/GenBank/DDBJ whole genome shotgun (WGS) entry which is preliminary data.</text>
</comment>
<dbReference type="InterPro" id="IPR029058">
    <property type="entry name" value="AB_hydrolase_fold"/>
</dbReference>
<keyword evidence="5" id="KW-1185">Reference proteome</keyword>
<accession>A0ABT0ZWG5</accession>
<dbReference type="Pfam" id="PF08386">
    <property type="entry name" value="Abhydrolase_4"/>
    <property type="match status" value="1"/>
</dbReference>
<evidence type="ECO:0000259" key="2">
    <source>
        <dbReference type="Pfam" id="PF00561"/>
    </source>
</evidence>
<dbReference type="PANTHER" id="PTHR43722">
    <property type="entry name" value="PROLINE IMINOPEPTIDASE"/>
    <property type="match status" value="1"/>
</dbReference>
<feature type="signal peptide" evidence="1">
    <location>
        <begin position="1"/>
        <end position="21"/>
    </location>
</feature>
<evidence type="ECO:0000313" key="5">
    <source>
        <dbReference type="Proteomes" id="UP001165283"/>
    </source>
</evidence>
<dbReference type="Proteomes" id="UP001165283">
    <property type="component" value="Unassembled WGS sequence"/>
</dbReference>
<reference evidence="4" key="1">
    <citation type="submission" date="2021-04" db="EMBL/GenBank/DDBJ databases">
        <title>Pseudonocardia sp. nov., isolated from sandy soil of mangrove forest.</title>
        <authorList>
            <person name="Zan Z."/>
            <person name="Huang R."/>
            <person name="Liu W."/>
        </authorList>
    </citation>
    <scope>NUCLEOTIDE SEQUENCE</scope>
    <source>
        <strain evidence="4">S2-4</strain>
    </source>
</reference>
<evidence type="ECO:0000259" key="3">
    <source>
        <dbReference type="Pfam" id="PF08386"/>
    </source>
</evidence>
<feature type="domain" description="Peptidase S33 tripeptidyl aminopeptidase-like C-terminal" evidence="3">
    <location>
        <begin position="375"/>
        <end position="471"/>
    </location>
</feature>
<gene>
    <name evidence="4" type="ORF">KDL28_08420</name>
</gene>
<proteinExistence type="predicted"/>
<feature type="chain" id="PRO_5046821600" evidence="1">
    <location>
        <begin position="22"/>
        <end position="608"/>
    </location>
</feature>
<dbReference type="InterPro" id="IPR000073">
    <property type="entry name" value="AB_hydrolase_1"/>
</dbReference>
<feature type="domain" description="AB hydrolase-1" evidence="2">
    <location>
        <begin position="112"/>
        <end position="213"/>
    </location>
</feature>
<dbReference type="RefSeq" id="WP_252436826.1">
    <property type="nucleotide sequence ID" value="NZ_JAGSOV010000019.1"/>
</dbReference>
<dbReference type="PROSITE" id="PS51257">
    <property type="entry name" value="PROKAR_LIPOPROTEIN"/>
    <property type="match status" value="1"/>
</dbReference>
<dbReference type="Gene3D" id="3.40.50.1820">
    <property type="entry name" value="alpha/beta hydrolase"/>
    <property type="match status" value="1"/>
</dbReference>
<dbReference type="InterPro" id="IPR013595">
    <property type="entry name" value="Pept_S33_TAP-like_C"/>
</dbReference>